<accession>A0A9E7FHG8</accession>
<sequence length="126" mass="13889">MSFLQLGMAHHHERKEKAGTGAPPTGCMAVRVGPEGEEQQRLVVPVAHLSHPLFAELLDEAAAEYGFSQAGPIAIPCGIEHFRRVQDAIDREIGGGAGHHQHHNHHHHHHHHHHYHLPHFAGCFGA</sequence>
<name>A0A9E7FHG8_9LILI</name>
<dbReference type="Proteomes" id="UP001055439">
    <property type="component" value="Chromosome 4"/>
</dbReference>
<reference evidence="3" key="1">
    <citation type="submission" date="2022-05" db="EMBL/GenBank/DDBJ databases">
        <title>The Musa troglodytarum L. genome provides insights into the mechanism of non-climacteric behaviour and enrichment of carotenoids.</title>
        <authorList>
            <person name="Wang J."/>
        </authorList>
    </citation>
    <scope>NUCLEOTIDE SEQUENCE</scope>
    <source>
        <tissue evidence="3">Leaf</tissue>
    </source>
</reference>
<dbReference type="EMBL" id="CP097506">
    <property type="protein sequence ID" value="URD95212.1"/>
    <property type="molecule type" value="Genomic_DNA"/>
</dbReference>
<dbReference type="GO" id="GO:0009733">
    <property type="term" value="P:response to auxin"/>
    <property type="evidence" value="ECO:0007669"/>
    <property type="project" value="InterPro"/>
</dbReference>
<keyword evidence="4" id="KW-1185">Reference proteome</keyword>
<protein>
    <submittedName>
        <fullName evidence="3">Auxin responsive protein</fullName>
    </submittedName>
</protein>
<organism evidence="3 4">
    <name type="scientific">Musa troglodytarum</name>
    <name type="common">fe'i banana</name>
    <dbReference type="NCBI Taxonomy" id="320322"/>
    <lineage>
        <taxon>Eukaryota</taxon>
        <taxon>Viridiplantae</taxon>
        <taxon>Streptophyta</taxon>
        <taxon>Embryophyta</taxon>
        <taxon>Tracheophyta</taxon>
        <taxon>Spermatophyta</taxon>
        <taxon>Magnoliopsida</taxon>
        <taxon>Liliopsida</taxon>
        <taxon>Zingiberales</taxon>
        <taxon>Musaceae</taxon>
        <taxon>Musa</taxon>
    </lineage>
</organism>
<dbReference type="OrthoDB" id="775921at2759"/>
<evidence type="ECO:0000256" key="1">
    <source>
        <dbReference type="ARBA" id="ARBA00006974"/>
    </source>
</evidence>
<dbReference type="PANTHER" id="PTHR31374:SF29">
    <property type="entry name" value="SAUR-LIKE AUXIN-RESPONSIVE PROTEIN FAMILY"/>
    <property type="match status" value="1"/>
</dbReference>
<evidence type="ECO:0000313" key="3">
    <source>
        <dbReference type="EMBL" id="URD95212.1"/>
    </source>
</evidence>
<dbReference type="PANTHER" id="PTHR31374">
    <property type="entry name" value="AUXIN-INDUCED PROTEIN-LIKE-RELATED"/>
    <property type="match status" value="1"/>
</dbReference>
<comment type="similarity">
    <text evidence="1">Belongs to the ARG7 family.</text>
</comment>
<evidence type="ECO:0000256" key="2">
    <source>
        <dbReference type="SAM" id="MobiDB-lite"/>
    </source>
</evidence>
<dbReference type="AlphaFoldDB" id="A0A9E7FHG8"/>
<proteinExistence type="inferred from homology"/>
<dbReference type="InterPro" id="IPR003676">
    <property type="entry name" value="SAUR_fam"/>
</dbReference>
<feature type="region of interest" description="Disordered" evidence="2">
    <location>
        <begin position="1"/>
        <end position="25"/>
    </location>
</feature>
<gene>
    <name evidence="3" type="ORF">MUK42_30692</name>
</gene>
<dbReference type="Pfam" id="PF02519">
    <property type="entry name" value="Auxin_inducible"/>
    <property type="match status" value="1"/>
</dbReference>
<evidence type="ECO:0000313" key="4">
    <source>
        <dbReference type="Proteomes" id="UP001055439"/>
    </source>
</evidence>